<reference evidence="4 5" key="1">
    <citation type="journal article" date="2006" name="J. Bacteriol.">
        <title>Comparison of the genome sequence of the poultry pathogen Bordetella avium with those of B. bronchiseptica, B. pertussis, and B. parapertussis reveals extensive diversity in surface structures associated with host interaction.</title>
        <authorList>
            <person name="Sebaihia M."/>
            <person name="Preston A."/>
            <person name="Maskell D.J."/>
            <person name="Kuzmiak H."/>
            <person name="Connell T.D."/>
            <person name="King N.D."/>
            <person name="Orndorff P.E."/>
            <person name="Miyamoto D.M."/>
            <person name="Thomson N.R."/>
            <person name="Harris D."/>
            <person name="Goble A."/>
            <person name="Lord A."/>
            <person name="Murphy L."/>
            <person name="Quail M.A."/>
            <person name="Rutter S."/>
            <person name="Squares R."/>
            <person name="Squares S."/>
            <person name="Woodward J."/>
            <person name="Parkhill J."/>
            <person name="Temple L.M."/>
        </authorList>
    </citation>
    <scope>NUCLEOTIDE SEQUENCE [LARGE SCALE GENOMIC DNA]</scope>
    <source>
        <strain evidence="4 5">197N</strain>
    </source>
</reference>
<keyword evidence="5" id="KW-1185">Reference proteome</keyword>
<evidence type="ECO:0000259" key="3">
    <source>
        <dbReference type="PROSITE" id="PS51186"/>
    </source>
</evidence>
<dbReference type="eggNOG" id="COG0456">
    <property type="taxonomic scope" value="Bacteria"/>
</dbReference>
<dbReference type="EMBL" id="AM167904">
    <property type="protein sequence ID" value="CAJ48277.1"/>
    <property type="molecule type" value="Genomic_DNA"/>
</dbReference>
<dbReference type="OrthoDB" id="3389160at2"/>
<evidence type="ECO:0000313" key="5">
    <source>
        <dbReference type="Proteomes" id="UP000001977"/>
    </source>
</evidence>
<accession>Q2KXF3</accession>
<gene>
    <name evidence="4" type="ordered locus">BAV0671</name>
</gene>
<keyword evidence="1 4" id="KW-0808">Transferase</keyword>
<dbReference type="InterPro" id="IPR016181">
    <property type="entry name" value="Acyl_CoA_acyltransferase"/>
</dbReference>
<dbReference type="PANTHER" id="PTHR43877">
    <property type="entry name" value="AMINOALKYLPHOSPHONATE N-ACETYLTRANSFERASE-RELATED-RELATED"/>
    <property type="match status" value="1"/>
</dbReference>
<dbReference type="RefSeq" id="WP_012416367.1">
    <property type="nucleotide sequence ID" value="NC_010645.1"/>
</dbReference>
<dbReference type="GO" id="GO:0016747">
    <property type="term" value="F:acyltransferase activity, transferring groups other than amino-acyl groups"/>
    <property type="evidence" value="ECO:0007669"/>
    <property type="project" value="InterPro"/>
</dbReference>
<evidence type="ECO:0000313" key="4">
    <source>
        <dbReference type="EMBL" id="CAJ48277.1"/>
    </source>
</evidence>
<organism evidence="4 5">
    <name type="scientific">Bordetella avium (strain 197N)</name>
    <dbReference type="NCBI Taxonomy" id="360910"/>
    <lineage>
        <taxon>Bacteria</taxon>
        <taxon>Pseudomonadati</taxon>
        <taxon>Pseudomonadota</taxon>
        <taxon>Betaproteobacteria</taxon>
        <taxon>Burkholderiales</taxon>
        <taxon>Alcaligenaceae</taxon>
        <taxon>Bordetella</taxon>
    </lineage>
</organism>
<dbReference type="InterPro" id="IPR050832">
    <property type="entry name" value="Bact_Acetyltransf"/>
</dbReference>
<dbReference type="SUPFAM" id="SSF55729">
    <property type="entry name" value="Acyl-CoA N-acyltransferases (Nat)"/>
    <property type="match status" value="1"/>
</dbReference>
<sequence>MLITRLFDTGPALGGLSELLKNCVDEGASIGFLPPLAQTAAQTYWREVGASLGAGSRVLLVCTQDQRMAGSVQLSLCGKENGLHRAEVEKLMVHTDFRGQGIGRQLLEAIEAIAVQARRSLLVLDTRTGDVASRLYRSAAYVEAGQIPGFARDGHGELCGTTFFYKVLAGTA</sequence>
<dbReference type="EC" id="2.3.1.-" evidence="4"/>
<dbReference type="HOGENOM" id="CLU_077728_1_1_4"/>
<dbReference type="Gene3D" id="3.40.630.30">
    <property type="match status" value="1"/>
</dbReference>
<dbReference type="PROSITE" id="PS51186">
    <property type="entry name" value="GNAT"/>
    <property type="match status" value="1"/>
</dbReference>
<dbReference type="CDD" id="cd04301">
    <property type="entry name" value="NAT_SF"/>
    <property type="match status" value="1"/>
</dbReference>
<protein>
    <submittedName>
        <fullName evidence="4">Acetyltransferase</fullName>
        <ecNumber evidence="4">2.3.1.-</ecNumber>
    </submittedName>
</protein>
<proteinExistence type="predicted"/>
<feature type="domain" description="N-acetyltransferase" evidence="3">
    <location>
        <begin position="2"/>
        <end position="170"/>
    </location>
</feature>
<dbReference type="Proteomes" id="UP000001977">
    <property type="component" value="Chromosome"/>
</dbReference>
<dbReference type="STRING" id="360910.BAV0671"/>
<dbReference type="KEGG" id="bav:BAV0671"/>
<dbReference type="AlphaFoldDB" id="Q2KXF3"/>
<dbReference type="Pfam" id="PF13508">
    <property type="entry name" value="Acetyltransf_7"/>
    <property type="match status" value="1"/>
</dbReference>
<keyword evidence="2 4" id="KW-0012">Acyltransferase</keyword>
<name>Q2KXF3_BORA1</name>
<evidence type="ECO:0000256" key="2">
    <source>
        <dbReference type="ARBA" id="ARBA00023315"/>
    </source>
</evidence>
<evidence type="ECO:0000256" key="1">
    <source>
        <dbReference type="ARBA" id="ARBA00022679"/>
    </source>
</evidence>
<dbReference type="InterPro" id="IPR000182">
    <property type="entry name" value="GNAT_dom"/>
</dbReference>